<dbReference type="AlphaFoldDB" id="A0A371P4L6"/>
<organism evidence="2 3">
    <name type="scientific">Aeromicrobium endophyticum</name>
    <dbReference type="NCBI Taxonomy" id="2292704"/>
    <lineage>
        <taxon>Bacteria</taxon>
        <taxon>Bacillati</taxon>
        <taxon>Actinomycetota</taxon>
        <taxon>Actinomycetes</taxon>
        <taxon>Propionibacteriales</taxon>
        <taxon>Nocardioidaceae</taxon>
        <taxon>Aeromicrobium</taxon>
    </lineage>
</organism>
<reference evidence="2 3" key="1">
    <citation type="submission" date="2018-08" db="EMBL/GenBank/DDBJ databases">
        <title>Aeromicrobium sp. M2KJ-4, whole genome shotgun sequence.</title>
        <authorList>
            <person name="Tuo L."/>
        </authorList>
    </citation>
    <scope>NUCLEOTIDE SEQUENCE [LARGE SCALE GENOMIC DNA]</scope>
    <source>
        <strain evidence="2 3">M2KJ-4</strain>
    </source>
</reference>
<keyword evidence="3" id="KW-1185">Reference proteome</keyword>
<dbReference type="OrthoDB" id="3749003at2"/>
<evidence type="ECO:0000256" key="1">
    <source>
        <dbReference type="SAM" id="Phobius"/>
    </source>
</evidence>
<gene>
    <name evidence="2" type="ORF">DX116_17560</name>
</gene>
<accession>A0A371P4L6</accession>
<comment type="caution">
    <text evidence="2">The sequence shown here is derived from an EMBL/GenBank/DDBJ whole genome shotgun (WGS) entry which is preliminary data.</text>
</comment>
<dbReference type="Proteomes" id="UP000265581">
    <property type="component" value="Unassembled WGS sequence"/>
</dbReference>
<name>A0A371P4L6_9ACTN</name>
<keyword evidence="1" id="KW-0472">Membrane</keyword>
<feature type="transmembrane region" description="Helical" evidence="1">
    <location>
        <begin position="7"/>
        <end position="29"/>
    </location>
</feature>
<dbReference type="RefSeq" id="WP_119705471.1">
    <property type="nucleotide sequence ID" value="NZ_JBHSOI010000002.1"/>
</dbReference>
<keyword evidence="1" id="KW-0812">Transmembrane</keyword>
<keyword evidence="1" id="KW-1133">Transmembrane helix</keyword>
<sequence>MGTSQRRYVLAGGLVVVAVALGAIFGLVVSRAIAGYDITPVADPTSASVTVGDRPLAVWVRPSTATTYCTSRQVGSGRESLSSGRASLSVTTGGGSWKRVGVVEGRSGSKHRLSCTAESRLAIGTADNPRLTRYVVLGVALGGTAVLLVLTAFTLALVTALRRRPTTG</sequence>
<protein>
    <recommendedName>
        <fullName evidence="4">Serine/arginine repetitive matrix protein 2</fullName>
    </recommendedName>
</protein>
<dbReference type="EMBL" id="QUBR01000002">
    <property type="protein sequence ID" value="REK70887.1"/>
    <property type="molecule type" value="Genomic_DNA"/>
</dbReference>
<evidence type="ECO:0008006" key="4">
    <source>
        <dbReference type="Google" id="ProtNLM"/>
    </source>
</evidence>
<feature type="transmembrane region" description="Helical" evidence="1">
    <location>
        <begin position="134"/>
        <end position="161"/>
    </location>
</feature>
<evidence type="ECO:0000313" key="3">
    <source>
        <dbReference type="Proteomes" id="UP000265581"/>
    </source>
</evidence>
<proteinExistence type="predicted"/>
<evidence type="ECO:0000313" key="2">
    <source>
        <dbReference type="EMBL" id="REK70887.1"/>
    </source>
</evidence>